<evidence type="ECO:0000313" key="2">
    <source>
        <dbReference type="Proteomes" id="UP000683428"/>
    </source>
</evidence>
<sequence length="147" mass="16222">MMHKLYIDAEFKIGNDAWCAAHPAGYEVDLSEPMMKAAIELTELPQHVSILVALQQTGLLDWALSTAYDALWEYLSRYFQAIPQGAEEATASLKIKDQEGKLRISMDGISPRTLNGAKIALKDKVTTDPAGVQSAEHTIEVVLAKHR</sequence>
<dbReference type="KEGG" id="aiq:Azoinq_05500"/>
<organism evidence="1 2">
    <name type="scientific">Azospira inquinata</name>
    <dbReference type="NCBI Taxonomy" id="2785627"/>
    <lineage>
        <taxon>Bacteria</taxon>
        <taxon>Pseudomonadati</taxon>
        <taxon>Pseudomonadota</taxon>
        <taxon>Betaproteobacteria</taxon>
        <taxon>Rhodocyclales</taxon>
        <taxon>Rhodocyclaceae</taxon>
        <taxon>Azospira</taxon>
    </lineage>
</organism>
<dbReference type="Proteomes" id="UP000683428">
    <property type="component" value="Chromosome"/>
</dbReference>
<evidence type="ECO:0000313" key="1">
    <source>
        <dbReference type="EMBL" id="QWT50054.1"/>
    </source>
</evidence>
<name>A0A975SQH3_9RHOO</name>
<reference evidence="1" key="1">
    <citation type="submission" date="2020-11" db="EMBL/GenBank/DDBJ databases">
        <title>Azospira inquinata sp. nov.</title>
        <authorList>
            <person name="Moe W.M."/>
            <person name="Mikes M.C."/>
        </authorList>
    </citation>
    <scope>NUCLEOTIDE SEQUENCE</scope>
    <source>
        <strain evidence="1">Azo-3</strain>
    </source>
</reference>
<keyword evidence="2" id="KW-1185">Reference proteome</keyword>
<dbReference type="AlphaFoldDB" id="A0A975SQH3"/>
<dbReference type="RefSeq" id="WP_216131312.1">
    <property type="nucleotide sequence ID" value="NZ_CP064782.1"/>
</dbReference>
<dbReference type="EMBL" id="CP064782">
    <property type="protein sequence ID" value="QWT50054.1"/>
    <property type="molecule type" value="Genomic_DNA"/>
</dbReference>
<accession>A0A975SQH3</accession>
<proteinExistence type="predicted"/>
<gene>
    <name evidence="1" type="ORF">Azoinq_05500</name>
</gene>
<protein>
    <submittedName>
        <fullName evidence="1">Uncharacterized protein</fullName>
    </submittedName>
</protein>